<feature type="coiled-coil region" evidence="1">
    <location>
        <begin position="152"/>
        <end position="179"/>
    </location>
</feature>
<protein>
    <submittedName>
        <fullName evidence="4">PucR family transcriptional regulator</fullName>
    </submittedName>
</protein>
<dbReference type="Proteomes" id="UP001611415">
    <property type="component" value="Unassembled WGS sequence"/>
</dbReference>
<sequence>MNPDWNAEPMVPADIADAMNAELRATAEEIIDAVPRQLPVFADLIAGELGELAATAIKTMLAGFLVVACGPGPGRRSVDLAAVQRAAFDLGQFEAQSGRSIDALNAAFRLGARIGWRHWSATAQACGMSASDIARLAELNFDYIDTLADTAVSGHADELASASQRRQRLREQLAEQLLLGAAGEQITAAARLAGWQAPDAMVAVVLPRAETRNAVPLVDHRTLQASEDLLPGSSRSGLAVLLVPVTVAAPRSALIRRLVGIQATVGPEQPWLDVQYSATLAARAWGCCPRGSGPVDTENSLAALVIHADPRTRERQRAAALEPFAHLRPDTRARYEETLRAWLLHQGRREDVARYLVLHAQTVRYRMDRIREILGEDLNNPQRVLELTIALA</sequence>
<gene>
    <name evidence="4" type="ORF">ACH49W_15840</name>
</gene>
<dbReference type="RefSeq" id="WP_357402155.1">
    <property type="nucleotide sequence ID" value="NZ_JBEYCD010000003.1"/>
</dbReference>
<dbReference type="InterPro" id="IPR051448">
    <property type="entry name" value="CdaR-like_regulators"/>
</dbReference>
<dbReference type="InterPro" id="IPR025736">
    <property type="entry name" value="PucR_C-HTH_dom"/>
</dbReference>
<organism evidence="4 5">
    <name type="scientific">Nocardia xishanensis</name>
    <dbReference type="NCBI Taxonomy" id="238964"/>
    <lineage>
        <taxon>Bacteria</taxon>
        <taxon>Bacillati</taxon>
        <taxon>Actinomycetota</taxon>
        <taxon>Actinomycetes</taxon>
        <taxon>Mycobacteriales</taxon>
        <taxon>Nocardiaceae</taxon>
        <taxon>Nocardia</taxon>
    </lineage>
</organism>
<dbReference type="InterPro" id="IPR058663">
    <property type="entry name" value="PucR-like_N"/>
</dbReference>
<evidence type="ECO:0000313" key="5">
    <source>
        <dbReference type="Proteomes" id="UP001611415"/>
    </source>
</evidence>
<keyword evidence="5" id="KW-1185">Reference proteome</keyword>
<evidence type="ECO:0000259" key="3">
    <source>
        <dbReference type="Pfam" id="PF25906"/>
    </source>
</evidence>
<name>A0ABW7X198_9NOCA</name>
<dbReference type="Gene3D" id="1.10.10.2840">
    <property type="entry name" value="PucR C-terminal helix-turn-helix domain"/>
    <property type="match status" value="1"/>
</dbReference>
<evidence type="ECO:0000259" key="2">
    <source>
        <dbReference type="Pfam" id="PF13556"/>
    </source>
</evidence>
<dbReference type="Pfam" id="PF25906">
    <property type="entry name" value="PucR-like_N"/>
    <property type="match status" value="1"/>
</dbReference>
<accession>A0ABW7X198</accession>
<comment type="caution">
    <text evidence="4">The sequence shown here is derived from an EMBL/GenBank/DDBJ whole genome shotgun (WGS) entry which is preliminary data.</text>
</comment>
<evidence type="ECO:0000313" key="4">
    <source>
        <dbReference type="EMBL" id="MFI2474847.1"/>
    </source>
</evidence>
<feature type="domain" description="PucR-like N-terminal" evidence="3">
    <location>
        <begin position="10"/>
        <end position="178"/>
    </location>
</feature>
<evidence type="ECO:0000256" key="1">
    <source>
        <dbReference type="SAM" id="Coils"/>
    </source>
</evidence>
<dbReference type="InterPro" id="IPR042070">
    <property type="entry name" value="PucR_C-HTH_sf"/>
</dbReference>
<dbReference type="PANTHER" id="PTHR33744">
    <property type="entry name" value="CARBOHYDRATE DIACID REGULATOR"/>
    <property type="match status" value="1"/>
</dbReference>
<reference evidence="4 5" key="1">
    <citation type="submission" date="2024-10" db="EMBL/GenBank/DDBJ databases">
        <title>The Natural Products Discovery Center: Release of the First 8490 Sequenced Strains for Exploring Actinobacteria Biosynthetic Diversity.</title>
        <authorList>
            <person name="Kalkreuter E."/>
            <person name="Kautsar S.A."/>
            <person name="Yang D."/>
            <person name="Bader C.D."/>
            <person name="Teijaro C.N."/>
            <person name="Fluegel L."/>
            <person name="Davis C.M."/>
            <person name="Simpson J.R."/>
            <person name="Lauterbach L."/>
            <person name="Steele A.D."/>
            <person name="Gui C."/>
            <person name="Meng S."/>
            <person name="Li G."/>
            <person name="Viehrig K."/>
            <person name="Ye F."/>
            <person name="Su P."/>
            <person name="Kiefer A.F."/>
            <person name="Nichols A."/>
            <person name="Cepeda A.J."/>
            <person name="Yan W."/>
            <person name="Fan B."/>
            <person name="Jiang Y."/>
            <person name="Adhikari A."/>
            <person name="Zheng C.-J."/>
            <person name="Schuster L."/>
            <person name="Cowan T.M."/>
            <person name="Smanski M.J."/>
            <person name="Chevrette M.G."/>
            <person name="De Carvalho L.P.S."/>
            <person name="Shen B."/>
        </authorList>
    </citation>
    <scope>NUCLEOTIDE SEQUENCE [LARGE SCALE GENOMIC DNA]</scope>
    <source>
        <strain evidence="4 5">NPDC019275</strain>
    </source>
</reference>
<keyword evidence="1" id="KW-0175">Coiled coil</keyword>
<dbReference type="EMBL" id="JBIRYO010000008">
    <property type="protein sequence ID" value="MFI2474847.1"/>
    <property type="molecule type" value="Genomic_DNA"/>
</dbReference>
<feature type="domain" description="PucR C-terminal helix-turn-helix" evidence="2">
    <location>
        <begin position="337"/>
        <end position="391"/>
    </location>
</feature>
<proteinExistence type="predicted"/>
<dbReference type="Pfam" id="PF13556">
    <property type="entry name" value="HTH_30"/>
    <property type="match status" value="1"/>
</dbReference>
<dbReference type="PANTHER" id="PTHR33744:SF7">
    <property type="entry name" value="PUCR FAMILY TRANSCRIPTIONAL REGULATOR"/>
    <property type="match status" value="1"/>
</dbReference>